<keyword evidence="2 5" id="KW-0812">Transmembrane</keyword>
<dbReference type="PANTHER" id="PTHR37955">
    <property type="entry name" value="TELLURITE RESISTANCE PROTEIN TEHA"/>
    <property type="match status" value="1"/>
</dbReference>
<feature type="transmembrane region" description="Helical" evidence="5">
    <location>
        <begin position="175"/>
        <end position="193"/>
    </location>
</feature>
<feature type="transmembrane region" description="Helical" evidence="5">
    <location>
        <begin position="236"/>
        <end position="253"/>
    </location>
</feature>
<keyword evidence="3 5" id="KW-1133">Transmembrane helix</keyword>
<dbReference type="Gene3D" id="1.50.10.150">
    <property type="entry name" value="Voltage-dependent anion channel"/>
    <property type="match status" value="1"/>
</dbReference>
<proteinExistence type="predicted"/>
<feature type="transmembrane region" description="Helical" evidence="5">
    <location>
        <begin position="291"/>
        <end position="311"/>
    </location>
</feature>
<dbReference type="InterPro" id="IPR004695">
    <property type="entry name" value="SLAC1/Mae1/Ssu1/TehA"/>
</dbReference>
<evidence type="ECO:0000256" key="1">
    <source>
        <dbReference type="ARBA" id="ARBA00004141"/>
    </source>
</evidence>
<feature type="transmembrane region" description="Helical" evidence="5">
    <location>
        <begin position="114"/>
        <end position="137"/>
    </location>
</feature>
<evidence type="ECO:0000256" key="3">
    <source>
        <dbReference type="ARBA" id="ARBA00022989"/>
    </source>
</evidence>
<feature type="transmembrane region" description="Helical" evidence="5">
    <location>
        <begin position="149"/>
        <end position="169"/>
    </location>
</feature>
<reference evidence="6 7" key="1">
    <citation type="submission" date="2019-03" db="EMBL/GenBank/DDBJ databases">
        <title>Rhodobacteraceae bacterium SM1902, a new member of the family Rhodobacteraceae isolated from Yantai.</title>
        <authorList>
            <person name="Sun Y."/>
        </authorList>
    </citation>
    <scope>NUCLEOTIDE SEQUENCE [LARGE SCALE GENOMIC DNA]</scope>
    <source>
        <strain evidence="6 7">SM1902</strain>
    </source>
</reference>
<comment type="subcellular location">
    <subcellularLocation>
        <location evidence="1">Membrane</location>
        <topology evidence="1">Multi-pass membrane protein</topology>
    </subcellularLocation>
</comment>
<dbReference type="Pfam" id="PF03595">
    <property type="entry name" value="SLAC1"/>
    <property type="match status" value="1"/>
</dbReference>
<protein>
    <submittedName>
        <fullName evidence="6">C4-dicarboxylate ABC transporter</fullName>
    </submittedName>
</protein>
<dbReference type="CDD" id="cd09323">
    <property type="entry name" value="TDT_SLAC1_like"/>
    <property type="match status" value="1"/>
</dbReference>
<accession>A0A4R6AU49</accession>
<comment type="caution">
    <text evidence="6">The sequence shown here is derived from an EMBL/GenBank/DDBJ whole genome shotgun (WGS) entry which is preliminary data.</text>
</comment>
<gene>
    <name evidence="6" type="ORF">E2L05_09400</name>
</gene>
<evidence type="ECO:0000313" key="7">
    <source>
        <dbReference type="Proteomes" id="UP000294562"/>
    </source>
</evidence>
<dbReference type="GO" id="GO:0046583">
    <property type="term" value="F:monoatomic cation efflux transmembrane transporter activity"/>
    <property type="evidence" value="ECO:0007669"/>
    <property type="project" value="TreeGrafter"/>
</dbReference>
<dbReference type="InterPro" id="IPR052951">
    <property type="entry name" value="Tellurite_res_ion_channel"/>
</dbReference>
<feature type="transmembrane region" description="Helical" evidence="5">
    <location>
        <begin position="47"/>
        <end position="67"/>
    </location>
</feature>
<organism evidence="6 7">
    <name type="scientific">Meridianimarinicoccus aquatilis</name>
    <dbReference type="NCBI Taxonomy" id="2552766"/>
    <lineage>
        <taxon>Bacteria</taxon>
        <taxon>Pseudomonadati</taxon>
        <taxon>Pseudomonadota</taxon>
        <taxon>Alphaproteobacteria</taxon>
        <taxon>Rhodobacterales</taxon>
        <taxon>Paracoccaceae</taxon>
        <taxon>Meridianimarinicoccus</taxon>
    </lineage>
</organism>
<feature type="transmembrane region" description="Helical" evidence="5">
    <location>
        <begin position="88"/>
        <end position="108"/>
    </location>
</feature>
<feature type="transmembrane region" description="Helical" evidence="5">
    <location>
        <begin position="14"/>
        <end position="35"/>
    </location>
</feature>
<feature type="transmembrane region" description="Helical" evidence="5">
    <location>
        <begin position="205"/>
        <end position="224"/>
    </location>
</feature>
<dbReference type="AlphaFoldDB" id="A0A4R6AU49"/>
<keyword evidence="7" id="KW-1185">Reference proteome</keyword>
<evidence type="ECO:0000313" key="6">
    <source>
        <dbReference type="EMBL" id="TDL88121.1"/>
    </source>
</evidence>
<dbReference type="GO" id="GO:0005886">
    <property type="term" value="C:plasma membrane"/>
    <property type="evidence" value="ECO:0007669"/>
    <property type="project" value="TreeGrafter"/>
</dbReference>
<feature type="transmembrane region" description="Helical" evidence="5">
    <location>
        <begin position="265"/>
        <end position="285"/>
    </location>
</feature>
<evidence type="ECO:0000256" key="5">
    <source>
        <dbReference type="SAM" id="Phobius"/>
    </source>
</evidence>
<sequence length="326" mass="34633">MLTQVQTPTDDTRLAHFPVTFFASAMGLAGFALALHKAETVLNTGHLASLGAVVLATLVFVLIASLFGVKVWRHSAAVKAEWHHPVTLAFFPAISISMLLLATALVSVLPPVALWLWVAGTAAQGVLTLAVLSGWIGKRSFQPMHISPAWFIPAVGNVVVPLAGVQLGFVETSWLFFSAGLLFWIVLLTLVMNRLIFHDPLPGRLYPTLAILIAPPAVAFTSWLNLNGGVLDPMARVLFGITLTFAALVLTQVPSLARLPFAISWWALSFPVAALSIATLTYGALADSAAHTVSGIGVVALLTAIIMGLVLRTSLAIRRGQICRPG</sequence>
<evidence type="ECO:0000256" key="4">
    <source>
        <dbReference type="ARBA" id="ARBA00023136"/>
    </source>
</evidence>
<dbReference type="EMBL" id="SMZO01000017">
    <property type="protein sequence ID" value="TDL88121.1"/>
    <property type="molecule type" value="Genomic_DNA"/>
</dbReference>
<keyword evidence="4 5" id="KW-0472">Membrane</keyword>
<dbReference type="PANTHER" id="PTHR37955:SF1">
    <property type="entry name" value="DEP DOMAIN-CONTAINING PROTEIN"/>
    <property type="match status" value="1"/>
</dbReference>
<dbReference type="Proteomes" id="UP000294562">
    <property type="component" value="Unassembled WGS sequence"/>
</dbReference>
<evidence type="ECO:0000256" key="2">
    <source>
        <dbReference type="ARBA" id="ARBA00022692"/>
    </source>
</evidence>
<dbReference type="OrthoDB" id="958273at2"/>
<name>A0A4R6AU49_9RHOB</name>
<dbReference type="InterPro" id="IPR038665">
    <property type="entry name" value="Voltage-dep_anion_channel_sf"/>
</dbReference>